<evidence type="ECO:0000313" key="2">
    <source>
        <dbReference type="EMBL" id="GAA2543530.1"/>
    </source>
</evidence>
<keyword evidence="1" id="KW-1133">Transmembrane helix</keyword>
<feature type="transmembrane region" description="Helical" evidence="1">
    <location>
        <begin position="21"/>
        <end position="40"/>
    </location>
</feature>
<protein>
    <submittedName>
        <fullName evidence="2">Uncharacterized protein</fullName>
    </submittedName>
</protein>
<keyword evidence="3" id="KW-1185">Reference proteome</keyword>
<gene>
    <name evidence="2" type="ORF">GCM10010423_48170</name>
</gene>
<organism evidence="2 3">
    <name type="scientific">Streptomyces levis</name>
    <dbReference type="NCBI Taxonomy" id="285566"/>
    <lineage>
        <taxon>Bacteria</taxon>
        <taxon>Bacillati</taxon>
        <taxon>Actinomycetota</taxon>
        <taxon>Actinomycetes</taxon>
        <taxon>Kitasatosporales</taxon>
        <taxon>Streptomycetaceae</taxon>
        <taxon>Streptomyces</taxon>
    </lineage>
</organism>
<dbReference type="RefSeq" id="WP_344539799.1">
    <property type="nucleotide sequence ID" value="NZ_BAAATM010000015.1"/>
</dbReference>
<sequence>MTKTNASDRRGKARVQYRLSDRFGVATLLMSLATMLFGPFTTGLPITKSSPVWVQIVPPVAFFLGLMLKEIVVSVIVAIRRLHNWASPLLTLTGALLLAIPAVLFPPRTRRAWLGEVLESLTLRQEHRTNWFMVLASYVRTWPADLQDEWLDYLSQRPNDLDLKPAVAAPAEKAGGFWKRHRVEIGVGLAFAVVFAIPGAVAYEAVTEWMHHNGYRWVYEPAASP</sequence>
<accession>A0ABP6B764</accession>
<dbReference type="EMBL" id="BAAATM010000015">
    <property type="protein sequence ID" value="GAA2543530.1"/>
    <property type="molecule type" value="Genomic_DNA"/>
</dbReference>
<feature type="transmembrane region" description="Helical" evidence="1">
    <location>
        <begin position="60"/>
        <end position="79"/>
    </location>
</feature>
<evidence type="ECO:0000313" key="3">
    <source>
        <dbReference type="Proteomes" id="UP001501095"/>
    </source>
</evidence>
<proteinExistence type="predicted"/>
<reference evidence="3" key="1">
    <citation type="journal article" date="2019" name="Int. J. Syst. Evol. Microbiol.">
        <title>The Global Catalogue of Microorganisms (GCM) 10K type strain sequencing project: providing services to taxonomists for standard genome sequencing and annotation.</title>
        <authorList>
            <consortium name="The Broad Institute Genomics Platform"/>
            <consortium name="The Broad Institute Genome Sequencing Center for Infectious Disease"/>
            <person name="Wu L."/>
            <person name="Ma J."/>
        </authorList>
    </citation>
    <scope>NUCLEOTIDE SEQUENCE [LARGE SCALE GENOMIC DNA]</scope>
    <source>
        <strain evidence="3">JCM 6924</strain>
    </source>
</reference>
<keyword evidence="1" id="KW-0812">Transmembrane</keyword>
<evidence type="ECO:0000256" key="1">
    <source>
        <dbReference type="SAM" id="Phobius"/>
    </source>
</evidence>
<feature type="transmembrane region" description="Helical" evidence="1">
    <location>
        <begin position="86"/>
        <end position="105"/>
    </location>
</feature>
<feature type="transmembrane region" description="Helical" evidence="1">
    <location>
        <begin position="185"/>
        <end position="206"/>
    </location>
</feature>
<keyword evidence="1" id="KW-0472">Membrane</keyword>
<comment type="caution">
    <text evidence="2">The sequence shown here is derived from an EMBL/GenBank/DDBJ whole genome shotgun (WGS) entry which is preliminary data.</text>
</comment>
<dbReference type="Proteomes" id="UP001501095">
    <property type="component" value="Unassembled WGS sequence"/>
</dbReference>
<name>A0ABP6B764_9ACTN</name>